<dbReference type="Pfam" id="PF21088">
    <property type="entry name" value="MS_channel_1st"/>
    <property type="match status" value="1"/>
</dbReference>
<dbReference type="Proteomes" id="UP000244906">
    <property type="component" value="Unassembled WGS sequence"/>
</dbReference>
<evidence type="ECO:0000259" key="8">
    <source>
        <dbReference type="Pfam" id="PF00924"/>
    </source>
</evidence>
<keyword evidence="4 7" id="KW-0812">Transmembrane</keyword>
<evidence type="ECO:0000256" key="4">
    <source>
        <dbReference type="ARBA" id="ARBA00022692"/>
    </source>
</evidence>
<feature type="transmembrane region" description="Helical" evidence="7">
    <location>
        <begin position="57"/>
        <end position="78"/>
    </location>
</feature>
<comment type="caution">
    <text evidence="11">The sequence shown here is derived from an EMBL/GenBank/DDBJ whole genome shotgun (WGS) entry which is preliminary data.</text>
</comment>
<dbReference type="Pfam" id="PF00924">
    <property type="entry name" value="MS_channel_2nd"/>
    <property type="match status" value="1"/>
</dbReference>
<evidence type="ECO:0000259" key="9">
    <source>
        <dbReference type="Pfam" id="PF21082"/>
    </source>
</evidence>
<dbReference type="InterPro" id="IPR011014">
    <property type="entry name" value="MscS_channel_TM-2"/>
</dbReference>
<dbReference type="PROSITE" id="PS01246">
    <property type="entry name" value="UPF0003"/>
    <property type="match status" value="1"/>
</dbReference>
<dbReference type="OrthoDB" id="9775207at2"/>
<feature type="transmembrane region" description="Helical" evidence="7">
    <location>
        <begin position="14"/>
        <end position="36"/>
    </location>
</feature>
<dbReference type="InterPro" id="IPR049142">
    <property type="entry name" value="MS_channel_1st"/>
</dbReference>
<name>A0A2V1H0Q2_9GAMM</name>
<evidence type="ECO:0000313" key="12">
    <source>
        <dbReference type="Proteomes" id="UP000244906"/>
    </source>
</evidence>
<keyword evidence="5 7" id="KW-1133">Transmembrane helix</keyword>
<reference evidence="11 12" key="1">
    <citation type="submission" date="2018-04" db="EMBL/GenBank/DDBJ databases">
        <title>Thalassorhabdus spongiae gen. nov., sp. nov., isolated from a marine sponge in South-West Iceland.</title>
        <authorList>
            <person name="Knobloch S."/>
            <person name="Daussin A."/>
            <person name="Johannsson R."/>
            <person name="Marteinsson V.T."/>
        </authorList>
    </citation>
    <scope>NUCLEOTIDE SEQUENCE [LARGE SCALE GENOMIC DNA]</scope>
    <source>
        <strain evidence="11 12">Hp12</strain>
    </source>
</reference>
<dbReference type="InterPro" id="IPR006685">
    <property type="entry name" value="MscS_channel_2nd"/>
</dbReference>
<evidence type="ECO:0000256" key="5">
    <source>
        <dbReference type="ARBA" id="ARBA00022989"/>
    </source>
</evidence>
<keyword evidence="12" id="KW-1185">Reference proteome</keyword>
<keyword evidence="6 7" id="KW-0472">Membrane</keyword>
<dbReference type="SUPFAM" id="SSF82861">
    <property type="entry name" value="Mechanosensitive channel protein MscS (YggB), transmembrane region"/>
    <property type="match status" value="1"/>
</dbReference>
<evidence type="ECO:0000259" key="10">
    <source>
        <dbReference type="Pfam" id="PF21088"/>
    </source>
</evidence>
<dbReference type="InterPro" id="IPR006686">
    <property type="entry name" value="MscS_channel_CS"/>
</dbReference>
<dbReference type="Gene3D" id="2.30.30.60">
    <property type="match status" value="1"/>
</dbReference>
<feature type="transmembrane region" description="Helical" evidence="7">
    <location>
        <begin position="90"/>
        <end position="110"/>
    </location>
</feature>
<feature type="domain" description="Mechanosensitive ion channel MscS C-terminal" evidence="9">
    <location>
        <begin position="253"/>
        <end position="337"/>
    </location>
</feature>
<dbReference type="InterPro" id="IPR049278">
    <property type="entry name" value="MS_channel_C"/>
</dbReference>
<dbReference type="RefSeq" id="WP_116687264.1">
    <property type="nucleotide sequence ID" value="NZ_CAWNYD010000004.1"/>
</dbReference>
<dbReference type="EMBL" id="QDDL01000004">
    <property type="protein sequence ID" value="PVZ68879.1"/>
    <property type="molecule type" value="Genomic_DNA"/>
</dbReference>
<dbReference type="InterPro" id="IPR023408">
    <property type="entry name" value="MscS_beta-dom_sf"/>
</dbReference>
<dbReference type="InterPro" id="IPR045042">
    <property type="entry name" value="YnaI-like"/>
</dbReference>
<dbReference type="SUPFAM" id="SSF82689">
    <property type="entry name" value="Mechanosensitive channel protein MscS (YggB), C-terminal domain"/>
    <property type="match status" value="1"/>
</dbReference>
<evidence type="ECO:0000256" key="7">
    <source>
        <dbReference type="SAM" id="Phobius"/>
    </source>
</evidence>
<comment type="similarity">
    <text evidence="2">Belongs to the MscS (TC 1.A.23) family.</text>
</comment>
<dbReference type="AlphaFoldDB" id="A0A2V1H0Q2"/>
<evidence type="ECO:0000256" key="2">
    <source>
        <dbReference type="ARBA" id="ARBA00008017"/>
    </source>
</evidence>
<dbReference type="GO" id="GO:0005886">
    <property type="term" value="C:plasma membrane"/>
    <property type="evidence" value="ECO:0007669"/>
    <property type="project" value="UniProtKB-SubCell"/>
</dbReference>
<dbReference type="Gene3D" id="3.30.70.100">
    <property type="match status" value="1"/>
</dbReference>
<organism evidence="11 12">
    <name type="scientific">Pelagibaculum spongiae</name>
    <dbReference type="NCBI Taxonomy" id="2080658"/>
    <lineage>
        <taxon>Bacteria</taxon>
        <taxon>Pseudomonadati</taxon>
        <taxon>Pseudomonadota</taxon>
        <taxon>Gammaproteobacteria</taxon>
        <taxon>Oceanospirillales</taxon>
        <taxon>Pelagibaculum</taxon>
    </lineage>
</organism>
<dbReference type="InterPro" id="IPR010920">
    <property type="entry name" value="LSM_dom_sf"/>
</dbReference>
<dbReference type="GO" id="GO:0008381">
    <property type="term" value="F:mechanosensitive monoatomic ion channel activity"/>
    <property type="evidence" value="ECO:0007669"/>
    <property type="project" value="UniProtKB-ARBA"/>
</dbReference>
<proteinExistence type="inferred from homology"/>
<feature type="domain" description="Mechanosensitive ion channel transmembrane helices 2/3" evidence="10">
    <location>
        <begin position="133"/>
        <end position="174"/>
    </location>
</feature>
<dbReference type="PANTHER" id="PTHR43634">
    <property type="entry name" value="OW CONDUCTANCE MECHANOSENSITIVE CHANNEL"/>
    <property type="match status" value="1"/>
</dbReference>
<evidence type="ECO:0000256" key="1">
    <source>
        <dbReference type="ARBA" id="ARBA00004651"/>
    </source>
</evidence>
<evidence type="ECO:0000313" key="11">
    <source>
        <dbReference type="EMBL" id="PVZ68879.1"/>
    </source>
</evidence>
<dbReference type="InterPro" id="IPR011066">
    <property type="entry name" value="MscS_channel_C_sf"/>
</dbReference>
<feature type="domain" description="Mechanosensitive ion channel MscS" evidence="8">
    <location>
        <begin position="175"/>
        <end position="244"/>
    </location>
</feature>
<feature type="transmembrane region" description="Helical" evidence="7">
    <location>
        <begin position="153"/>
        <end position="173"/>
    </location>
</feature>
<gene>
    <name evidence="11" type="ORF">DC094_11540</name>
</gene>
<accession>A0A2V1H0Q2</accession>
<comment type="subcellular location">
    <subcellularLocation>
        <location evidence="1">Cell membrane</location>
        <topology evidence="1">Multi-pass membrane protein</topology>
    </subcellularLocation>
</comment>
<dbReference type="Pfam" id="PF21082">
    <property type="entry name" value="MS_channel_3rd"/>
    <property type="match status" value="1"/>
</dbReference>
<sequence length="363" mass="41409">MEQLQSVLTLIPGWGWQVLVILFVTFLTAKVIPALLDRFATQLKKTKNSWDETLIEAMILPLKWLVWIIGFSMMFMLLSKQYAPDLQSLVARFRIVGSVAMFGWFLLKLIKPLENTMAKRSKFDQTGAQAVGKLLRAVVIVVLLLMLMQNLGFSVSGLLAFGGVGGIAIGFAAKDLLSNFFGGLMIYLDRPFKIGDWIRSPDRNIEGTVEYIGWRQTRIRTFDKRPLYIPNGVFSNISIENPSRMHNRRINETIGLRYQDWQKIPQIIEAVTDYLKNNPDIDATQTLIVNFNQFAPSSLDFFIYTFTKTTDWVLFHQIKQKVLLDIMQIIDQHGAEMAFPSQSVYIESLPENLSAAQANQMNQ</sequence>
<protein>
    <submittedName>
        <fullName evidence="11">Mechanosensitive ion channel protein MscS</fullName>
    </submittedName>
</protein>
<evidence type="ECO:0000256" key="3">
    <source>
        <dbReference type="ARBA" id="ARBA00022475"/>
    </source>
</evidence>
<dbReference type="PANTHER" id="PTHR43634:SF2">
    <property type="entry name" value="LOW CONDUCTANCE MECHANOSENSITIVE CHANNEL YNAI"/>
    <property type="match status" value="1"/>
</dbReference>
<keyword evidence="3" id="KW-1003">Cell membrane</keyword>
<dbReference type="Gene3D" id="1.10.287.1260">
    <property type="match status" value="1"/>
</dbReference>
<dbReference type="SUPFAM" id="SSF50182">
    <property type="entry name" value="Sm-like ribonucleoproteins"/>
    <property type="match status" value="1"/>
</dbReference>
<evidence type="ECO:0000256" key="6">
    <source>
        <dbReference type="ARBA" id="ARBA00023136"/>
    </source>
</evidence>